<evidence type="ECO:0000259" key="5">
    <source>
        <dbReference type="SMART" id="SM00903"/>
    </source>
</evidence>
<dbReference type="InterPro" id="IPR012349">
    <property type="entry name" value="Split_barrel_FMN-bd"/>
</dbReference>
<accession>A0A2M7GAK3</accession>
<organism evidence="6 7">
    <name type="scientific">bacterium (Candidatus Blackallbacteria) CG17_big_fil_post_rev_8_21_14_2_50_48_46</name>
    <dbReference type="NCBI Taxonomy" id="2014261"/>
    <lineage>
        <taxon>Bacteria</taxon>
        <taxon>Candidatus Blackallbacteria</taxon>
    </lineage>
</organism>
<proteinExistence type="inferred from homology"/>
<comment type="cofactor">
    <cofactor evidence="1">
        <name>FMN</name>
        <dbReference type="ChEBI" id="CHEBI:58210"/>
    </cofactor>
</comment>
<evidence type="ECO:0000256" key="4">
    <source>
        <dbReference type="ARBA" id="ARBA00038054"/>
    </source>
</evidence>
<sequence length="207" mass="22799">MSLTLLTSEKTWQEIYRRLTEIIQPRPIALVSTLNSEGESNLAPFSFYTLISCNPPYLAFSPQLAGRTGQKKDTLRNLEIHPQFVVATVTEAIAERVNQASAPLPYGESEFQYAGLTPVPAQLIKGNRVKESPVNMECELVEIRSYGEEGGAGNLVVGKILCIEIDERVLNQAGAIDPALLKAVGRMGGEDWCRTSETFAYPRPDRA</sequence>
<evidence type="ECO:0000256" key="2">
    <source>
        <dbReference type="ARBA" id="ARBA00022630"/>
    </source>
</evidence>
<name>A0A2M7GAK3_9BACT</name>
<dbReference type="PANTHER" id="PTHR33798:SF5">
    <property type="entry name" value="FLAVIN REDUCTASE LIKE DOMAIN-CONTAINING PROTEIN"/>
    <property type="match status" value="1"/>
</dbReference>
<dbReference type="PANTHER" id="PTHR33798">
    <property type="entry name" value="FLAVOPROTEIN OXYGENASE"/>
    <property type="match status" value="1"/>
</dbReference>
<dbReference type="AlphaFoldDB" id="A0A2M7GAK3"/>
<dbReference type="GO" id="GO:0010181">
    <property type="term" value="F:FMN binding"/>
    <property type="evidence" value="ECO:0007669"/>
    <property type="project" value="InterPro"/>
</dbReference>
<evidence type="ECO:0000313" key="6">
    <source>
        <dbReference type="EMBL" id="PIW19177.1"/>
    </source>
</evidence>
<keyword evidence="2" id="KW-0285">Flavoprotein</keyword>
<feature type="domain" description="Flavin reductase like" evidence="5">
    <location>
        <begin position="22"/>
        <end position="172"/>
    </location>
</feature>
<comment type="similarity">
    <text evidence="4">Belongs to the flavoredoxin family.</text>
</comment>
<dbReference type="GO" id="GO:0016646">
    <property type="term" value="F:oxidoreductase activity, acting on the CH-NH group of donors, NAD or NADP as acceptor"/>
    <property type="evidence" value="ECO:0007669"/>
    <property type="project" value="UniProtKB-ARBA"/>
</dbReference>
<dbReference type="Gene3D" id="2.30.110.10">
    <property type="entry name" value="Electron Transport, Fmn-binding Protein, Chain A"/>
    <property type="match status" value="1"/>
</dbReference>
<dbReference type="SUPFAM" id="SSF50475">
    <property type="entry name" value="FMN-binding split barrel"/>
    <property type="match status" value="1"/>
</dbReference>
<protein>
    <submittedName>
        <fullName evidence="6">Flavin reductase family protein</fullName>
    </submittedName>
</protein>
<evidence type="ECO:0000313" key="7">
    <source>
        <dbReference type="Proteomes" id="UP000231019"/>
    </source>
</evidence>
<dbReference type="Pfam" id="PF01613">
    <property type="entry name" value="Flavin_Reduct"/>
    <property type="match status" value="1"/>
</dbReference>
<comment type="caution">
    <text evidence="6">The sequence shown here is derived from an EMBL/GenBank/DDBJ whole genome shotgun (WGS) entry which is preliminary data.</text>
</comment>
<evidence type="ECO:0000256" key="1">
    <source>
        <dbReference type="ARBA" id="ARBA00001917"/>
    </source>
</evidence>
<dbReference type="EMBL" id="PFFQ01000005">
    <property type="protein sequence ID" value="PIW19177.1"/>
    <property type="molecule type" value="Genomic_DNA"/>
</dbReference>
<dbReference type="Proteomes" id="UP000231019">
    <property type="component" value="Unassembled WGS sequence"/>
</dbReference>
<evidence type="ECO:0000256" key="3">
    <source>
        <dbReference type="ARBA" id="ARBA00022643"/>
    </source>
</evidence>
<keyword evidence="3" id="KW-0288">FMN</keyword>
<dbReference type="SMART" id="SM00903">
    <property type="entry name" value="Flavin_Reduct"/>
    <property type="match status" value="1"/>
</dbReference>
<gene>
    <name evidence="6" type="ORF">COW36_01835</name>
</gene>
<reference evidence="6 7" key="1">
    <citation type="submission" date="2017-09" db="EMBL/GenBank/DDBJ databases">
        <title>Depth-based differentiation of microbial function through sediment-hosted aquifers and enrichment of novel symbionts in the deep terrestrial subsurface.</title>
        <authorList>
            <person name="Probst A.J."/>
            <person name="Ladd B."/>
            <person name="Jarett J.K."/>
            <person name="Geller-Mcgrath D.E."/>
            <person name="Sieber C.M."/>
            <person name="Emerson J.B."/>
            <person name="Anantharaman K."/>
            <person name="Thomas B.C."/>
            <person name="Malmstrom R."/>
            <person name="Stieglmeier M."/>
            <person name="Klingl A."/>
            <person name="Woyke T."/>
            <person name="Ryan C.M."/>
            <person name="Banfield J.F."/>
        </authorList>
    </citation>
    <scope>NUCLEOTIDE SEQUENCE [LARGE SCALE GENOMIC DNA]</scope>
    <source>
        <strain evidence="6">CG17_big_fil_post_rev_8_21_14_2_50_48_46</strain>
    </source>
</reference>
<dbReference type="InterPro" id="IPR002563">
    <property type="entry name" value="Flavin_Rdtase-like_dom"/>
</dbReference>